<dbReference type="SMART" id="SM00249">
    <property type="entry name" value="PHD"/>
    <property type="match status" value="1"/>
</dbReference>
<feature type="compositionally biased region" description="Acidic residues" evidence="7">
    <location>
        <begin position="737"/>
        <end position="753"/>
    </location>
</feature>
<keyword evidence="3" id="KW-0863">Zinc-finger</keyword>
<evidence type="ECO:0000259" key="8">
    <source>
        <dbReference type="SMART" id="SM00249"/>
    </source>
</evidence>
<dbReference type="PANTHER" id="PTHR46802:SF1">
    <property type="entry name" value="TYROSINE-PROTEIN KINASE BAZ1B"/>
    <property type="match status" value="1"/>
</dbReference>
<dbReference type="GO" id="GO:0006974">
    <property type="term" value="P:DNA damage response"/>
    <property type="evidence" value="ECO:0007669"/>
    <property type="project" value="TreeGrafter"/>
</dbReference>
<dbReference type="OrthoDB" id="5821632at2759"/>
<evidence type="ECO:0000256" key="1">
    <source>
        <dbReference type="ARBA" id="ARBA00004123"/>
    </source>
</evidence>
<evidence type="ECO:0000256" key="2">
    <source>
        <dbReference type="ARBA" id="ARBA00022723"/>
    </source>
</evidence>
<keyword evidence="4" id="KW-0862">Zinc</keyword>
<dbReference type="Proteomes" id="UP000230423">
    <property type="component" value="Unassembled WGS sequence"/>
</dbReference>
<feature type="compositionally biased region" description="Acidic residues" evidence="7">
    <location>
        <begin position="531"/>
        <end position="541"/>
    </location>
</feature>
<keyword evidence="2" id="KW-0479">Metal-binding</keyword>
<organism evidence="9 10">
    <name type="scientific">Teladorsagia circumcincta</name>
    <name type="common">Brown stomach worm</name>
    <name type="synonym">Ostertagia circumcincta</name>
    <dbReference type="NCBI Taxonomy" id="45464"/>
    <lineage>
        <taxon>Eukaryota</taxon>
        <taxon>Metazoa</taxon>
        <taxon>Ecdysozoa</taxon>
        <taxon>Nematoda</taxon>
        <taxon>Chromadorea</taxon>
        <taxon>Rhabditida</taxon>
        <taxon>Rhabditina</taxon>
        <taxon>Rhabditomorpha</taxon>
        <taxon>Strongyloidea</taxon>
        <taxon>Trichostrongylidae</taxon>
        <taxon>Teladorsagia</taxon>
    </lineage>
</organism>
<feature type="domain" description="Zinc finger PHD-type" evidence="8">
    <location>
        <begin position="659"/>
        <end position="704"/>
    </location>
</feature>
<dbReference type="GO" id="GO:0090535">
    <property type="term" value="C:WICH complex"/>
    <property type="evidence" value="ECO:0007669"/>
    <property type="project" value="InterPro"/>
</dbReference>
<feature type="compositionally biased region" description="Polar residues" evidence="7">
    <location>
        <begin position="519"/>
        <end position="528"/>
    </location>
</feature>
<dbReference type="InterPro" id="IPR001965">
    <property type="entry name" value="Znf_PHD"/>
</dbReference>
<evidence type="ECO:0000256" key="7">
    <source>
        <dbReference type="SAM" id="MobiDB-lite"/>
    </source>
</evidence>
<evidence type="ECO:0000256" key="3">
    <source>
        <dbReference type="ARBA" id="ARBA00022771"/>
    </source>
</evidence>
<feature type="region of interest" description="Disordered" evidence="7">
    <location>
        <begin position="519"/>
        <end position="541"/>
    </location>
</feature>
<dbReference type="AlphaFoldDB" id="A0A2G9U442"/>
<accession>A0A2G9U442</accession>
<evidence type="ECO:0000256" key="5">
    <source>
        <dbReference type="ARBA" id="ARBA00023242"/>
    </source>
</evidence>
<dbReference type="Gene3D" id="3.30.40.10">
    <property type="entry name" value="Zinc/RING finger domain, C3HC4 (zinc finger)"/>
    <property type="match status" value="1"/>
</dbReference>
<proteinExistence type="predicted"/>
<dbReference type="GO" id="GO:0008270">
    <property type="term" value="F:zinc ion binding"/>
    <property type="evidence" value="ECO:0007669"/>
    <property type="project" value="UniProtKB-KW"/>
</dbReference>
<dbReference type="GO" id="GO:0042393">
    <property type="term" value="F:histone binding"/>
    <property type="evidence" value="ECO:0007669"/>
    <property type="project" value="TreeGrafter"/>
</dbReference>
<comment type="subcellular location">
    <subcellularLocation>
        <location evidence="1">Nucleus</location>
    </subcellularLocation>
</comment>
<dbReference type="Pfam" id="PF15613">
    <property type="entry name" value="WSD"/>
    <property type="match status" value="1"/>
</dbReference>
<evidence type="ECO:0000313" key="9">
    <source>
        <dbReference type="EMBL" id="PIO64918.1"/>
    </source>
</evidence>
<feature type="compositionally biased region" description="Polar residues" evidence="7">
    <location>
        <begin position="431"/>
        <end position="442"/>
    </location>
</feature>
<dbReference type="Pfam" id="PF00628">
    <property type="entry name" value="PHD"/>
    <property type="match status" value="1"/>
</dbReference>
<dbReference type="InterPro" id="IPR011011">
    <property type="entry name" value="Znf_FYVE_PHD"/>
</dbReference>
<keyword evidence="5" id="KW-0539">Nucleus</keyword>
<dbReference type="GO" id="GO:0140801">
    <property type="term" value="F:histone H2AXY142 kinase activity"/>
    <property type="evidence" value="ECO:0007669"/>
    <property type="project" value="InterPro"/>
</dbReference>
<feature type="region of interest" description="Disordered" evidence="7">
    <location>
        <begin position="414"/>
        <end position="464"/>
    </location>
</feature>
<evidence type="ECO:0000256" key="6">
    <source>
        <dbReference type="SAM" id="Coils"/>
    </source>
</evidence>
<dbReference type="InterPro" id="IPR019787">
    <property type="entry name" value="Znf_PHD-finger"/>
</dbReference>
<dbReference type="EMBL" id="KZ349457">
    <property type="protein sequence ID" value="PIO64918.1"/>
    <property type="molecule type" value="Genomic_DNA"/>
</dbReference>
<feature type="coiled-coil region" evidence="6">
    <location>
        <begin position="274"/>
        <end position="356"/>
    </location>
</feature>
<keyword evidence="6" id="KW-0175">Coiled coil</keyword>
<gene>
    <name evidence="9" type="ORF">TELCIR_13433</name>
</gene>
<protein>
    <recommendedName>
        <fullName evidence="8">Zinc finger PHD-type domain-containing protein</fullName>
    </recommendedName>
</protein>
<dbReference type="InterPro" id="IPR047174">
    <property type="entry name" value="BAZ1B"/>
</dbReference>
<feature type="compositionally biased region" description="Polar residues" evidence="7">
    <location>
        <begin position="230"/>
        <end position="242"/>
    </location>
</feature>
<name>A0A2G9U442_TELCI</name>
<evidence type="ECO:0000313" key="10">
    <source>
        <dbReference type="Proteomes" id="UP000230423"/>
    </source>
</evidence>
<feature type="region of interest" description="Disordered" evidence="7">
    <location>
        <begin position="222"/>
        <end position="262"/>
    </location>
</feature>
<sequence length="809" mass="91830">MFDLKEGRSTEAHLLIKEFITAAAWGAKVLSGVQIDKIPHECHRFAVRKAYDKVKDAEILKKMKTKEERAAFRDKMREQRHQHQKIMLAKIKAYFSQEIAEEDIVVNDAPLPCPGRPVSVPNGQSLLLTDCVVFTQFFSSLKKFIEADHKITAKQLFDAVHEGRPGYMKCTAKLFGSLLKTLLQDPEYRKLTHFNAHLHEFSIEDNTVSELCRALLLGSTGSDDEKGRTANDNTEASTQNGVDNDDAENAVESGRNTPCDMNDMSQIDIDYINQEGLSEAARNLRDKITKLNEQVSSWQEELVALPEFEEVTDPLLLSRSEARERAEIQKQRETLERKIEENKDKVEELLGKLTVERLAKAQSKRLLPIGEDRHFRRYYWFHGKSADDGIWIQDMGLTSYEKFIRACIKAGKPFEEEQEEDGVEEIKNEECQAQSSSNDNQNPASVPSSTASTAPGVKKSQSDWPILEPESYTETWHKVGDATSFDSLLGSLMKAGIREGKLLAFLKKNKEAILNSITGGSARQSKTPDPSEVEGEDEDLSVESLTPLKKSIIQLASDLRDSYFTSIAKIEDFEAEVLCCTTLDEVKQKLRELADSITPSAIVRRLEFKVALQTGQHSCLILDRWKQRLAECHNVSGVHLLRSYLDARIDWKKSVVEKRCNSCGSRRSPEAKIACSNCAVVVHFYCTRPRLQEKPTFWLCPICERAEMKKKKEETVAQRSGRISYKETDAGNSSGDESGDDESDDSESDEDDFFANKQPRRSGRKRVMEEYFEDDVEDKRSRPKRSKVNPVTEVGQAEYYDILRRNSYV</sequence>
<keyword evidence="10" id="KW-1185">Reference proteome</keyword>
<dbReference type="InterPro" id="IPR013083">
    <property type="entry name" value="Znf_RING/FYVE/PHD"/>
</dbReference>
<feature type="region of interest" description="Disordered" evidence="7">
    <location>
        <begin position="714"/>
        <end position="794"/>
    </location>
</feature>
<feature type="compositionally biased region" description="Low complexity" evidence="7">
    <location>
        <begin position="443"/>
        <end position="455"/>
    </location>
</feature>
<evidence type="ECO:0000256" key="4">
    <source>
        <dbReference type="ARBA" id="ARBA00022833"/>
    </source>
</evidence>
<dbReference type="SUPFAM" id="SSF57903">
    <property type="entry name" value="FYVE/PHD zinc finger"/>
    <property type="match status" value="1"/>
</dbReference>
<dbReference type="PANTHER" id="PTHR46802">
    <property type="entry name" value="TYROSINE-PROTEIN KINASE BAZ1B"/>
    <property type="match status" value="1"/>
</dbReference>
<dbReference type="InterPro" id="IPR028941">
    <property type="entry name" value="WHIM2_dom"/>
</dbReference>
<reference evidence="9 10" key="1">
    <citation type="submission" date="2015-09" db="EMBL/GenBank/DDBJ databases">
        <title>Draft genome of the parasitic nematode Teladorsagia circumcincta isolate WARC Sus (inbred).</title>
        <authorList>
            <person name="Mitreva M."/>
        </authorList>
    </citation>
    <scope>NUCLEOTIDE SEQUENCE [LARGE SCALE GENOMIC DNA]</scope>
    <source>
        <strain evidence="9 10">S</strain>
    </source>
</reference>